<dbReference type="PANTHER" id="PTHR43802">
    <property type="entry name" value="ENOYL-COA HYDRATASE"/>
    <property type="match status" value="1"/>
</dbReference>
<evidence type="ECO:0000313" key="3">
    <source>
        <dbReference type="Proteomes" id="UP000182740"/>
    </source>
</evidence>
<dbReference type="STRING" id="546364.SAMN04489730_0676"/>
<comment type="similarity">
    <text evidence="1">Belongs to the enoyl-CoA hydratase/isomerase family.</text>
</comment>
<keyword evidence="3" id="KW-1185">Reference proteome</keyword>
<proteinExistence type="inferred from homology"/>
<dbReference type="PANTHER" id="PTHR43802:SF1">
    <property type="entry name" value="IP11341P-RELATED"/>
    <property type="match status" value="1"/>
</dbReference>
<dbReference type="SUPFAM" id="SSF52096">
    <property type="entry name" value="ClpP/crotonase"/>
    <property type="match status" value="1"/>
</dbReference>
<dbReference type="NCBIfam" id="NF004525">
    <property type="entry name" value="PRK05870.1"/>
    <property type="match status" value="1"/>
</dbReference>
<organism evidence="2 3">
    <name type="scientific">Amycolatopsis australiensis</name>
    <dbReference type="NCBI Taxonomy" id="546364"/>
    <lineage>
        <taxon>Bacteria</taxon>
        <taxon>Bacillati</taxon>
        <taxon>Actinomycetota</taxon>
        <taxon>Actinomycetes</taxon>
        <taxon>Pseudonocardiales</taxon>
        <taxon>Pseudonocardiaceae</taxon>
        <taxon>Amycolatopsis</taxon>
    </lineage>
</organism>
<gene>
    <name evidence="2" type="ORF">SAMN04489730_0676</name>
</gene>
<dbReference type="GO" id="GO:0003824">
    <property type="term" value="F:catalytic activity"/>
    <property type="evidence" value="ECO:0007669"/>
    <property type="project" value="UniProtKB-ARBA"/>
</dbReference>
<dbReference type="EMBL" id="FPJG01000006">
    <property type="protein sequence ID" value="SFW47553.1"/>
    <property type="molecule type" value="Genomic_DNA"/>
</dbReference>
<dbReference type="AlphaFoldDB" id="A0A1K1PJC0"/>
<dbReference type="InterPro" id="IPR029045">
    <property type="entry name" value="ClpP/crotonase-like_dom_sf"/>
</dbReference>
<reference evidence="3" key="1">
    <citation type="submission" date="2016-11" db="EMBL/GenBank/DDBJ databases">
        <authorList>
            <person name="Varghese N."/>
            <person name="Submissions S."/>
        </authorList>
    </citation>
    <scope>NUCLEOTIDE SEQUENCE [LARGE SCALE GENOMIC DNA]</scope>
    <source>
        <strain evidence="3">DSM 44671</strain>
    </source>
</reference>
<name>A0A1K1PJC0_9PSEU</name>
<dbReference type="CDD" id="cd06558">
    <property type="entry name" value="crotonase-like"/>
    <property type="match status" value="1"/>
</dbReference>
<sequence>MTDSIVSEHAGGVALLTVDAPASRNALTLDLSAQLAAAVEAAERDETVHAVVVTGTPPAFCAGADLTALGQADEAGLRAIYEGFLAVARCTLPTIAAVGGAAVGAGLNLALAADVRLAGPRAKFVARFLELGLHPGGGMTWMTQRLAGPQRAAAMTLFGQPLDAEAAVRAGLALAVVDDVVAAAVELAAPAVAAPREALLATKRSLRKTASLASHAEAVDVEIEPQLASLASPEFAERLEAMRARIRSHPDPSKWTPASETRITAKTGVYPLPSVTGICRTSTEEPSAQ</sequence>
<dbReference type="RefSeq" id="WP_281255962.1">
    <property type="nucleotide sequence ID" value="NZ_FPJG01000006.1"/>
</dbReference>
<dbReference type="Pfam" id="PF00378">
    <property type="entry name" value="ECH_1"/>
    <property type="match status" value="1"/>
</dbReference>
<dbReference type="Gene3D" id="3.90.226.10">
    <property type="entry name" value="2-enoyl-CoA Hydratase, Chain A, domain 1"/>
    <property type="match status" value="1"/>
</dbReference>
<evidence type="ECO:0000313" key="2">
    <source>
        <dbReference type="EMBL" id="SFW47553.1"/>
    </source>
</evidence>
<accession>A0A1K1PJC0</accession>
<dbReference type="Proteomes" id="UP000182740">
    <property type="component" value="Unassembled WGS sequence"/>
</dbReference>
<protein>
    <submittedName>
        <fullName evidence="2">Enoyl-CoA hydratase</fullName>
    </submittedName>
</protein>
<dbReference type="InterPro" id="IPR001753">
    <property type="entry name" value="Enoyl-CoA_hydra/iso"/>
</dbReference>
<evidence type="ECO:0000256" key="1">
    <source>
        <dbReference type="ARBA" id="ARBA00005254"/>
    </source>
</evidence>